<evidence type="ECO:0000313" key="2">
    <source>
        <dbReference type="Proteomes" id="UP000789570"/>
    </source>
</evidence>
<gene>
    <name evidence="1" type="ORF">FCALED_LOCUS10318</name>
</gene>
<dbReference type="AlphaFoldDB" id="A0A9N9DHL7"/>
<dbReference type="EMBL" id="CAJVPQ010003728">
    <property type="protein sequence ID" value="CAG8636042.1"/>
    <property type="molecule type" value="Genomic_DNA"/>
</dbReference>
<keyword evidence="2" id="KW-1185">Reference proteome</keyword>
<organism evidence="1 2">
    <name type="scientific">Funneliformis caledonium</name>
    <dbReference type="NCBI Taxonomy" id="1117310"/>
    <lineage>
        <taxon>Eukaryota</taxon>
        <taxon>Fungi</taxon>
        <taxon>Fungi incertae sedis</taxon>
        <taxon>Mucoromycota</taxon>
        <taxon>Glomeromycotina</taxon>
        <taxon>Glomeromycetes</taxon>
        <taxon>Glomerales</taxon>
        <taxon>Glomeraceae</taxon>
        <taxon>Funneliformis</taxon>
    </lineage>
</organism>
<comment type="caution">
    <text evidence="1">The sequence shown here is derived from an EMBL/GenBank/DDBJ whole genome shotgun (WGS) entry which is preliminary data.</text>
</comment>
<name>A0A9N9DHL7_9GLOM</name>
<proteinExistence type="predicted"/>
<dbReference type="Proteomes" id="UP000789570">
    <property type="component" value="Unassembled WGS sequence"/>
</dbReference>
<protein>
    <submittedName>
        <fullName evidence="1">10329_t:CDS:1</fullName>
    </submittedName>
</protein>
<accession>A0A9N9DHL7</accession>
<reference evidence="1" key="1">
    <citation type="submission" date="2021-06" db="EMBL/GenBank/DDBJ databases">
        <authorList>
            <person name="Kallberg Y."/>
            <person name="Tangrot J."/>
            <person name="Rosling A."/>
        </authorList>
    </citation>
    <scope>NUCLEOTIDE SEQUENCE</scope>
    <source>
        <strain evidence="1">UK204</strain>
    </source>
</reference>
<evidence type="ECO:0000313" key="1">
    <source>
        <dbReference type="EMBL" id="CAG8636042.1"/>
    </source>
</evidence>
<sequence>MACIYRGNLLYFEKTSWSINNASIDYLHNETYVTSHNLSSRMLIESLDENCHINCRKPPTRRSLTQTLHGLTGIMGYSRNIRAHALSSETFGASKRVAAWLTCYCTMNDINNITDTFPSRVCEHSRIDNSEH</sequence>